<feature type="region of interest" description="Disordered" evidence="1">
    <location>
        <begin position="54"/>
        <end position="79"/>
    </location>
</feature>
<evidence type="ECO:0000259" key="2">
    <source>
        <dbReference type="Pfam" id="PF13592"/>
    </source>
</evidence>
<evidence type="ECO:0000313" key="4">
    <source>
        <dbReference type="Proteomes" id="UP000603865"/>
    </source>
</evidence>
<dbReference type="AlphaFoldDB" id="A0A918FA67"/>
<dbReference type="InterPro" id="IPR025959">
    <property type="entry name" value="Winged_HTH_dom"/>
</dbReference>
<dbReference type="RefSeq" id="WP_189092224.1">
    <property type="nucleotide sequence ID" value="NZ_BMQL01000031.1"/>
</dbReference>
<dbReference type="EMBL" id="BMQL01000031">
    <property type="protein sequence ID" value="GGR23756.1"/>
    <property type="molecule type" value="Genomic_DNA"/>
</dbReference>
<sequence>MLTPEEQQGLAARLHRDVQQQIVWAGKQVQDWMLQTSGKQVSVSRTYEFMRAAGFSPQNPRPRQINGDEAVKEAFKSKR</sequence>
<proteinExistence type="predicted"/>
<feature type="domain" description="Winged helix-turn helix" evidence="2">
    <location>
        <begin position="23"/>
        <end position="77"/>
    </location>
</feature>
<accession>A0A918FA67</accession>
<evidence type="ECO:0000256" key="1">
    <source>
        <dbReference type="SAM" id="MobiDB-lite"/>
    </source>
</evidence>
<dbReference type="Pfam" id="PF13592">
    <property type="entry name" value="HTH_33"/>
    <property type="match status" value="1"/>
</dbReference>
<reference evidence="3" key="1">
    <citation type="journal article" date="2014" name="Int. J. Syst. Evol. Microbiol.">
        <title>Complete genome sequence of Corynebacterium casei LMG S-19264T (=DSM 44701T), isolated from a smear-ripened cheese.</title>
        <authorList>
            <consortium name="US DOE Joint Genome Institute (JGI-PGF)"/>
            <person name="Walter F."/>
            <person name="Albersmeier A."/>
            <person name="Kalinowski J."/>
            <person name="Ruckert C."/>
        </authorList>
    </citation>
    <scope>NUCLEOTIDE SEQUENCE</scope>
    <source>
        <strain evidence="3">JCM 31311</strain>
    </source>
</reference>
<feature type="compositionally biased region" description="Basic and acidic residues" evidence="1">
    <location>
        <begin position="69"/>
        <end position="79"/>
    </location>
</feature>
<evidence type="ECO:0000313" key="3">
    <source>
        <dbReference type="EMBL" id="GGR23756.1"/>
    </source>
</evidence>
<protein>
    <recommendedName>
        <fullName evidence="2">Winged helix-turn helix domain-containing protein</fullName>
    </recommendedName>
</protein>
<organism evidence="3 4">
    <name type="scientific">Deinococcus ruber</name>
    <dbReference type="NCBI Taxonomy" id="1848197"/>
    <lineage>
        <taxon>Bacteria</taxon>
        <taxon>Thermotogati</taxon>
        <taxon>Deinococcota</taxon>
        <taxon>Deinococci</taxon>
        <taxon>Deinococcales</taxon>
        <taxon>Deinococcaceae</taxon>
        <taxon>Deinococcus</taxon>
    </lineage>
</organism>
<gene>
    <name evidence="3" type="ORF">GCM10008957_39540</name>
</gene>
<dbReference type="Proteomes" id="UP000603865">
    <property type="component" value="Unassembled WGS sequence"/>
</dbReference>
<comment type="caution">
    <text evidence="3">The sequence shown here is derived from an EMBL/GenBank/DDBJ whole genome shotgun (WGS) entry which is preliminary data.</text>
</comment>
<reference evidence="3" key="2">
    <citation type="submission" date="2020-09" db="EMBL/GenBank/DDBJ databases">
        <authorList>
            <person name="Sun Q."/>
            <person name="Ohkuma M."/>
        </authorList>
    </citation>
    <scope>NUCLEOTIDE SEQUENCE</scope>
    <source>
        <strain evidence="3">JCM 31311</strain>
    </source>
</reference>
<keyword evidence="4" id="KW-1185">Reference proteome</keyword>
<name>A0A918FA67_9DEIO</name>